<protein>
    <recommendedName>
        <fullName evidence="3 12">Thymidylate kinase</fullName>
        <ecNumber evidence="2 12">2.7.4.9</ecNumber>
    </recommendedName>
    <alternativeName>
        <fullName evidence="9 12">dTMP kinase</fullName>
    </alternativeName>
</protein>
<evidence type="ECO:0000259" key="13">
    <source>
        <dbReference type="Pfam" id="PF02223"/>
    </source>
</evidence>
<keyword evidence="6 12" id="KW-0547">Nucleotide-binding</keyword>
<dbReference type="SUPFAM" id="SSF52540">
    <property type="entry name" value="P-loop containing nucleoside triphosphate hydrolases"/>
    <property type="match status" value="1"/>
</dbReference>
<dbReference type="FunFam" id="3.40.50.300:FF:000225">
    <property type="entry name" value="Thymidylate kinase"/>
    <property type="match status" value="1"/>
</dbReference>
<dbReference type="EMBL" id="FMVN01000014">
    <property type="protein sequence ID" value="SCY70614.1"/>
    <property type="molecule type" value="Genomic_DNA"/>
</dbReference>
<comment type="function">
    <text evidence="11 12">Phosphorylation of dTMP to form dTDP in both de novo and salvage pathways of dTTP synthesis.</text>
</comment>
<dbReference type="STRING" id="451.B6N58_07315"/>
<evidence type="ECO:0000256" key="2">
    <source>
        <dbReference type="ARBA" id="ARBA00012980"/>
    </source>
</evidence>
<keyword evidence="4 12" id="KW-0808">Transferase</keyword>
<evidence type="ECO:0000256" key="7">
    <source>
        <dbReference type="ARBA" id="ARBA00022777"/>
    </source>
</evidence>
<keyword evidence="7 12" id="KW-0418">Kinase</keyword>
<accession>A0A098GEX3</accession>
<dbReference type="GO" id="GO:0005829">
    <property type="term" value="C:cytosol"/>
    <property type="evidence" value="ECO:0007669"/>
    <property type="project" value="TreeGrafter"/>
</dbReference>
<evidence type="ECO:0000256" key="11">
    <source>
        <dbReference type="ARBA" id="ARBA00057735"/>
    </source>
</evidence>
<evidence type="ECO:0000256" key="12">
    <source>
        <dbReference type="HAMAP-Rule" id="MF_00165"/>
    </source>
</evidence>
<dbReference type="OrthoDB" id="9774907at2"/>
<dbReference type="InterPro" id="IPR027417">
    <property type="entry name" value="P-loop_NTPase"/>
</dbReference>
<dbReference type="EC" id="2.7.4.9" evidence="2 12"/>
<dbReference type="Gene3D" id="3.40.50.300">
    <property type="entry name" value="P-loop containing nucleotide triphosphate hydrolases"/>
    <property type="match status" value="1"/>
</dbReference>
<feature type="domain" description="Thymidylate kinase-like" evidence="13">
    <location>
        <begin position="10"/>
        <end position="199"/>
    </location>
</feature>
<evidence type="ECO:0000256" key="9">
    <source>
        <dbReference type="ARBA" id="ARBA00029962"/>
    </source>
</evidence>
<dbReference type="HOGENOM" id="CLU_049131_0_1_6"/>
<evidence type="ECO:0000313" key="17">
    <source>
        <dbReference type="Proteomes" id="UP000182998"/>
    </source>
</evidence>
<keyword evidence="17" id="KW-1185">Reference proteome</keyword>
<dbReference type="Pfam" id="PF02223">
    <property type="entry name" value="Thymidylate_kin"/>
    <property type="match status" value="1"/>
</dbReference>
<dbReference type="GO" id="GO:0004798">
    <property type="term" value="F:dTMP kinase activity"/>
    <property type="evidence" value="ECO:0007669"/>
    <property type="project" value="UniProtKB-UniRule"/>
</dbReference>
<dbReference type="HAMAP" id="MF_00165">
    <property type="entry name" value="Thymidylate_kinase"/>
    <property type="match status" value="1"/>
</dbReference>
<reference evidence="16" key="2">
    <citation type="submission" date="2014-09" db="EMBL/GenBank/DDBJ databases">
        <authorList>
            <person name="Gomez-Valero L."/>
        </authorList>
    </citation>
    <scope>NUCLEOTIDE SEQUENCE [LARGE SCALE GENOMIC DNA]</scope>
    <source>
        <strain evidence="16">ATCC33218</strain>
    </source>
</reference>
<evidence type="ECO:0000256" key="1">
    <source>
        <dbReference type="ARBA" id="ARBA00009776"/>
    </source>
</evidence>
<sequence length="216" mass="24452">MTQRGRFIVVEGLEGAGKSTAIDAIKQYLHNLVPDLVITREPGGTRIGEVIRHLIKEKIDEETLDPRSELLLLYAARVQLVEQIILPALNNGSWVLADRFELSTFAYQGGGRGIDQDMIRKLSAFCLQGFKPDLVFYLDIDPEQGLSRVKTRGTFDRIEQESLEFFTQIRNTYVQMIKTMDNVILIDAGQPIEIVQKLIQTQLKSLILNHAINKSI</sequence>
<dbReference type="GO" id="GO:0006233">
    <property type="term" value="P:dTDP biosynthetic process"/>
    <property type="evidence" value="ECO:0007669"/>
    <property type="project" value="InterPro"/>
</dbReference>
<reference evidence="15 17" key="3">
    <citation type="submission" date="2016-10" db="EMBL/GenBank/DDBJ databases">
        <authorList>
            <person name="Varghese N."/>
            <person name="Submissions S."/>
        </authorList>
    </citation>
    <scope>NUCLEOTIDE SEQUENCE [LARGE SCALE GENOMIC DNA]</scope>
    <source>
        <strain evidence="15 17">ATCC 33218</strain>
    </source>
</reference>
<dbReference type="GO" id="GO:0005524">
    <property type="term" value="F:ATP binding"/>
    <property type="evidence" value="ECO:0007669"/>
    <property type="project" value="UniProtKB-UniRule"/>
</dbReference>
<dbReference type="NCBIfam" id="TIGR00041">
    <property type="entry name" value="DTMP_kinase"/>
    <property type="match status" value="1"/>
</dbReference>
<evidence type="ECO:0000256" key="5">
    <source>
        <dbReference type="ARBA" id="ARBA00022727"/>
    </source>
</evidence>
<evidence type="ECO:0000256" key="6">
    <source>
        <dbReference type="ARBA" id="ARBA00022741"/>
    </source>
</evidence>
<dbReference type="RefSeq" id="WP_045099332.1">
    <property type="nucleotide sequence ID" value="NZ_CP020614.1"/>
</dbReference>
<organism evidence="14 16">
    <name type="scientific">Legionella micdadei</name>
    <name type="common">Tatlockia micdadei</name>
    <dbReference type="NCBI Taxonomy" id="451"/>
    <lineage>
        <taxon>Bacteria</taxon>
        <taxon>Pseudomonadati</taxon>
        <taxon>Pseudomonadota</taxon>
        <taxon>Gammaproteobacteria</taxon>
        <taxon>Legionellales</taxon>
        <taxon>Legionellaceae</taxon>
        <taxon>Legionella</taxon>
    </lineage>
</organism>
<dbReference type="PANTHER" id="PTHR10344:SF4">
    <property type="entry name" value="UMP-CMP KINASE 2, MITOCHONDRIAL"/>
    <property type="match status" value="1"/>
</dbReference>
<dbReference type="GO" id="GO:0006227">
    <property type="term" value="P:dUDP biosynthetic process"/>
    <property type="evidence" value="ECO:0007669"/>
    <property type="project" value="TreeGrafter"/>
</dbReference>
<dbReference type="GO" id="GO:0006235">
    <property type="term" value="P:dTTP biosynthetic process"/>
    <property type="evidence" value="ECO:0007669"/>
    <property type="project" value="UniProtKB-UniRule"/>
</dbReference>
<dbReference type="EMBL" id="LN614830">
    <property type="protein sequence ID" value="CEG61023.1"/>
    <property type="molecule type" value="Genomic_DNA"/>
</dbReference>
<evidence type="ECO:0000256" key="4">
    <source>
        <dbReference type="ARBA" id="ARBA00022679"/>
    </source>
</evidence>
<evidence type="ECO:0000256" key="10">
    <source>
        <dbReference type="ARBA" id="ARBA00048743"/>
    </source>
</evidence>
<dbReference type="KEGG" id="tmc:LMI_1729"/>
<name>A0A098GEX3_LEGMI</name>
<comment type="similarity">
    <text evidence="1 12">Belongs to the thymidylate kinase family.</text>
</comment>
<proteinExistence type="inferred from homology"/>
<evidence type="ECO:0000256" key="3">
    <source>
        <dbReference type="ARBA" id="ARBA00017144"/>
    </source>
</evidence>
<reference evidence="14" key="1">
    <citation type="submission" date="2014-09" db="EMBL/GenBank/DDBJ databases">
        <authorList>
            <person name="GOMEZ-VALERO Laura"/>
        </authorList>
    </citation>
    <scope>NUCLEOTIDE SEQUENCE</scope>
    <source>
        <strain evidence="14">ATCC33218</strain>
    </source>
</reference>
<evidence type="ECO:0000313" key="16">
    <source>
        <dbReference type="Proteomes" id="UP000032414"/>
    </source>
</evidence>
<dbReference type="CDD" id="cd01672">
    <property type="entry name" value="TMPK"/>
    <property type="match status" value="1"/>
</dbReference>
<dbReference type="Proteomes" id="UP000032414">
    <property type="component" value="Chromosome I"/>
</dbReference>
<evidence type="ECO:0000313" key="15">
    <source>
        <dbReference type="EMBL" id="SCY70614.1"/>
    </source>
</evidence>
<dbReference type="PATRIC" id="fig|451.8.peg.1569"/>
<keyword evidence="8 12" id="KW-0067">ATP-binding</keyword>
<gene>
    <name evidence="12 14" type="primary">tmk</name>
    <name evidence="14" type="ORF">LMI_1729</name>
    <name evidence="15" type="ORF">SAMN02982997_02591</name>
</gene>
<keyword evidence="5 12" id="KW-0545">Nucleotide biosynthesis</keyword>
<dbReference type="InterPro" id="IPR018094">
    <property type="entry name" value="Thymidylate_kinase"/>
</dbReference>
<feature type="binding site" evidence="12">
    <location>
        <begin position="12"/>
        <end position="19"/>
    </location>
    <ligand>
        <name>ATP</name>
        <dbReference type="ChEBI" id="CHEBI:30616"/>
    </ligand>
</feature>
<dbReference type="InterPro" id="IPR039430">
    <property type="entry name" value="Thymidylate_kin-like_dom"/>
</dbReference>
<evidence type="ECO:0000256" key="8">
    <source>
        <dbReference type="ARBA" id="ARBA00022840"/>
    </source>
</evidence>
<dbReference type="Proteomes" id="UP000182998">
    <property type="component" value="Unassembled WGS sequence"/>
</dbReference>
<evidence type="ECO:0000313" key="14">
    <source>
        <dbReference type="EMBL" id="CEG61023.1"/>
    </source>
</evidence>
<comment type="catalytic activity">
    <reaction evidence="10 12">
        <text>dTMP + ATP = dTDP + ADP</text>
        <dbReference type="Rhea" id="RHEA:13517"/>
        <dbReference type="ChEBI" id="CHEBI:30616"/>
        <dbReference type="ChEBI" id="CHEBI:58369"/>
        <dbReference type="ChEBI" id="CHEBI:63528"/>
        <dbReference type="ChEBI" id="CHEBI:456216"/>
        <dbReference type="EC" id="2.7.4.9"/>
    </reaction>
</comment>
<dbReference type="AlphaFoldDB" id="A0A098GEX3"/>
<dbReference type="PANTHER" id="PTHR10344">
    <property type="entry name" value="THYMIDYLATE KINASE"/>
    <property type="match status" value="1"/>
</dbReference>